<dbReference type="SUPFAM" id="SSF81296">
    <property type="entry name" value="E set domains"/>
    <property type="match status" value="1"/>
</dbReference>
<comment type="caution">
    <text evidence="16">The sequence shown here is derived from an EMBL/GenBank/DDBJ whole genome shotgun (WGS) entry which is preliminary data.</text>
</comment>
<evidence type="ECO:0000256" key="1">
    <source>
        <dbReference type="ARBA" id="ARBA00004496"/>
    </source>
</evidence>
<dbReference type="InterPro" id="IPR006047">
    <property type="entry name" value="GH13_cat_dom"/>
</dbReference>
<gene>
    <name evidence="16" type="primary">treZ</name>
    <name evidence="16" type="ORF">E9677_06415</name>
</gene>
<dbReference type="Gene3D" id="2.60.40.10">
    <property type="entry name" value="Immunoglobulins"/>
    <property type="match status" value="1"/>
</dbReference>
<dbReference type="InterPro" id="IPR014756">
    <property type="entry name" value="Ig_E-set"/>
</dbReference>
<dbReference type="SUPFAM" id="SSF51445">
    <property type="entry name" value="(Trans)glycosidases"/>
    <property type="match status" value="1"/>
</dbReference>
<comment type="subcellular location">
    <subcellularLocation>
        <location evidence="1">Cytoplasm</location>
    </subcellularLocation>
</comment>
<dbReference type="PIRSF" id="PIRSF006337">
    <property type="entry name" value="Trehalose_TreZ"/>
    <property type="match status" value="1"/>
</dbReference>
<dbReference type="SMART" id="SM00642">
    <property type="entry name" value="Aamy"/>
    <property type="match status" value="1"/>
</dbReference>
<dbReference type="PANTHER" id="PTHR43651:SF11">
    <property type="entry name" value="MALTO-OLIGOSYLTREHALOSE TREHALOHYDROLASE"/>
    <property type="match status" value="1"/>
</dbReference>
<evidence type="ECO:0000256" key="2">
    <source>
        <dbReference type="ARBA" id="ARBA00005199"/>
    </source>
</evidence>
<evidence type="ECO:0000256" key="8">
    <source>
        <dbReference type="ARBA" id="ARBA00023277"/>
    </source>
</evidence>
<comment type="catalytic activity">
    <reaction evidence="12 14">
        <text>hydrolysis of (1-&gt;4)-alpha-D-glucosidic linkage in 4-alpha-D-[(1-&gt;4)-alpha-D-glucanosyl]n trehalose to yield trehalose and (1-&gt;4)-alpha-D-glucan.</text>
        <dbReference type="EC" id="3.2.1.141"/>
    </reaction>
</comment>
<keyword evidence="8" id="KW-0119">Carbohydrate metabolism</keyword>
<comment type="similarity">
    <text evidence="3 14">Belongs to the glycosyl hydrolase 13 family.</text>
</comment>
<keyword evidence="17" id="KW-1185">Reference proteome</keyword>
<dbReference type="InterPro" id="IPR012768">
    <property type="entry name" value="Trehalose_TreZ"/>
</dbReference>
<dbReference type="Gene3D" id="3.20.20.80">
    <property type="entry name" value="Glycosidases"/>
    <property type="match status" value="1"/>
</dbReference>
<comment type="pathway">
    <text evidence="2 14">Glycan biosynthesis; trehalose biosynthesis.</text>
</comment>
<sequence length="592" mass="66834">MTEYLFGPLIENDGVLFRLWAPQIDRVFIECDGASPQEMELRGSGWFQLKVPGAACGTRYRFHLPGGLTVPDPASRHQPDDVFGPSEVVDLGDLWARDSVWRGRLWHETVLYELHVGAFTEEGTFRAAIDRLDHLSKLGVTAIQLMPIADFPGRWNWGYDGVLPYAPDSRYGRPQDLYELVEAAHRRGISVFLDVVYNHFGPSGNFLPAYAPLFTPHHQTAWGDGINFDDAKNGPIREFLLQNSLYWIEHFHIDGLRFDAVHAIRDDSARHFLEELAIRIRRKFPDRHVHLIVENEENDPGLLSRDAVARASLFDAQWNDDVHHALHVATTGETFGYYGDYAEAIEALAKALAEGFVYQGEVMPYRGERRGAPSGHLPPTAFVSFLHNHDHVGNRAAGDRVMATLPEPALAFAVSLMLLSPQVPMLFMGEEWCSKRPFPYFCDFDEDLNAAVREGRRDELCQLPGFDGEHVLDPTAEETFRSAVLDWEATSSEPGSVWVERYRQMIALRRERVVPLVSMMSKGGHYKVRDGVLRVEWPLDDGRVYLLVANPSDRYIPTQMQADITDVLYALGEHRPDGVGAWSLVFGISAGR</sequence>
<dbReference type="InterPro" id="IPR044901">
    <property type="entry name" value="Trehalose_TreZ_E-set_sf"/>
</dbReference>
<dbReference type="Proteomes" id="UP000309667">
    <property type="component" value="Unassembled WGS sequence"/>
</dbReference>
<dbReference type="RefSeq" id="WP_136557289.1">
    <property type="nucleotide sequence ID" value="NZ_STGT01000002.1"/>
</dbReference>
<dbReference type="InterPro" id="IPR017853">
    <property type="entry name" value="GH"/>
</dbReference>
<dbReference type="NCBIfam" id="TIGR02402">
    <property type="entry name" value="trehalose_TreZ"/>
    <property type="match status" value="1"/>
</dbReference>
<evidence type="ECO:0000256" key="14">
    <source>
        <dbReference type="PIRNR" id="PIRNR006337"/>
    </source>
</evidence>
<evidence type="ECO:0000313" key="16">
    <source>
        <dbReference type="EMBL" id="THV14996.1"/>
    </source>
</evidence>
<evidence type="ECO:0000256" key="5">
    <source>
        <dbReference type="ARBA" id="ARBA00015938"/>
    </source>
</evidence>
<reference evidence="16 17" key="1">
    <citation type="submission" date="2019-04" db="EMBL/GenBank/DDBJ databases">
        <title>Genome sequence of strain 7209-2.</title>
        <authorList>
            <person name="Gao J."/>
            <person name="Sun J."/>
        </authorList>
    </citation>
    <scope>NUCLEOTIDE SEQUENCE [LARGE SCALE GENOMIC DNA]</scope>
    <source>
        <strain evidence="16 17">7209-2</strain>
    </source>
</reference>
<evidence type="ECO:0000256" key="7">
    <source>
        <dbReference type="ARBA" id="ARBA00022801"/>
    </source>
</evidence>
<evidence type="ECO:0000256" key="3">
    <source>
        <dbReference type="ARBA" id="ARBA00008061"/>
    </source>
</evidence>
<dbReference type="CDD" id="cd11325">
    <property type="entry name" value="AmyAc_GTHase"/>
    <property type="match status" value="1"/>
</dbReference>
<evidence type="ECO:0000256" key="13">
    <source>
        <dbReference type="NCBIfam" id="TIGR02402"/>
    </source>
</evidence>
<dbReference type="EMBL" id="STGT01000002">
    <property type="protein sequence ID" value="THV14996.1"/>
    <property type="molecule type" value="Genomic_DNA"/>
</dbReference>
<evidence type="ECO:0000313" key="17">
    <source>
        <dbReference type="Proteomes" id="UP000309667"/>
    </source>
</evidence>
<evidence type="ECO:0000256" key="4">
    <source>
        <dbReference type="ARBA" id="ARBA00012268"/>
    </source>
</evidence>
<dbReference type="EC" id="3.2.1.141" evidence="4 13"/>
<accession>A0ABY2QYJ3</accession>
<organism evidence="16 17">
    <name type="scientific">Rhizobium rhizophilum</name>
    <dbReference type="NCBI Taxonomy" id="1850373"/>
    <lineage>
        <taxon>Bacteria</taxon>
        <taxon>Pseudomonadati</taxon>
        <taxon>Pseudomonadota</taxon>
        <taxon>Alphaproteobacteria</taxon>
        <taxon>Hyphomicrobiales</taxon>
        <taxon>Rhizobiaceae</taxon>
        <taxon>Rhizobium/Agrobacterium group</taxon>
        <taxon>Rhizobium</taxon>
    </lineage>
</organism>
<evidence type="ECO:0000256" key="11">
    <source>
        <dbReference type="ARBA" id="ARBA00033284"/>
    </source>
</evidence>
<keyword evidence="6" id="KW-0963">Cytoplasm</keyword>
<evidence type="ECO:0000256" key="12">
    <source>
        <dbReference type="ARBA" id="ARBA00034013"/>
    </source>
</evidence>
<dbReference type="PANTHER" id="PTHR43651">
    <property type="entry name" value="1,4-ALPHA-GLUCAN-BRANCHING ENZYME"/>
    <property type="match status" value="1"/>
</dbReference>
<dbReference type="InterPro" id="IPR013783">
    <property type="entry name" value="Ig-like_fold"/>
</dbReference>
<keyword evidence="7 14" id="KW-0378">Hydrolase</keyword>
<proteinExistence type="inferred from homology"/>
<evidence type="ECO:0000256" key="6">
    <source>
        <dbReference type="ARBA" id="ARBA00022490"/>
    </source>
</evidence>
<dbReference type="Pfam" id="PF00128">
    <property type="entry name" value="Alpha-amylase"/>
    <property type="match status" value="1"/>
</dbReference>
<protein>
    <recommendedName>
        <fullName evidence="5 13">Malto-oligosyltrehalose trehalohydrolase</fullName>
        <shortName evidence="14">MTHase</shortName>
        <ecNumber evidence="4 13">3.2.1.141</ecNumber>
    </recommendedName>
    <alternativeName>
        <fullName evidence="11 14">4-alpha-D-((1-&gt;4)-alpha-D-glucano)trehalose trehalohydrolase</fullName>
    </alternativeName>
    <alternativeName>
        <fullName evidence="10 14">Maltooligosyl trehalose trehalohydrolase</fullName>
    </alternativeName>
</protein>
<evidence type="ECO:0000256" key="9">
    <source>
        <dbReference type="ARBA" id="ARBA00023295"/>
    </source>
</evidence>
<evidence type="ECO:0000256" key="10">
    <source>
        <dbReference type="ARBA" id="ARBA00032057"/>
    </source>
</evidence>
<feature type="domain" description="Glycosyl hydrolase family 13 catalytic" evidence="15">
    <location>
        <begin position="113"/>
        <end position="461"/>
    </location>
</feature>
<name>A0ABY2QYJ3_9HYPH</name>
<dbReference type="Gene3D" id="1.10.10.760">
    <property type="entry name" value="E-set domains of sugar-utilizing enzymes"/>
    <property type="match status" value="1"/>
</dbReference>
<evidence type="ECO:0000259" key="15">
    <source>
        <dbReference type="SMART" id="SM00642"/>
    </source>
</evidence>
<keyword evidence="9 14" id="KW-0326">Glycosidase</keyword>
<dbReference type="CDD" id="cd02853">
    <property type="entry name" value="E_set_MTHase_like_N"/>
    <property type="match status" value="1"/>
</dbReference>